<dbReference type="InterPro" id="IPR041698">
    <property type="entry name" value="Methyltransf_25"/>
</dbReference>
<dbReference type="AlphaFoldDB" id="X0SXU3"/>
<evidence type="ECO:0000313" key="2">
    <source>
        <dbReference type="EMBL" id="GAF86008.1"/>
    </source>
</evidence>
<dbReference type="Gene3D" id="3.40.50.150">
    <property type="entry name" value="Vaccinia Virus protein VP39"/>
    <property type="match status" value="1"/>
</dbReference>
<organism evidence="2">
    <name type="scientific">marine sediment metagenome</name>
    <dbReference type="NCBI Taxonomy" id="412755"/>
    <lineage>
        <taxon>unclassified sequences</taxon>
        <taxon>metagenomes</taxon>
        <taxon>ecological metagenomes</taxon>
    </lineage>
</organism>
<evidence type="ECO:0000259" key="1">
    <source>
        <dbReference type="Pfam" id="PF13649"/>
    </source>
</evidence>
<feature type="non-terminal residue" evidence="2">
    <location>
        <position position="113"/>
    </location>
</feature>
<dbReference type="CDD" id="cd02440">
    <property type="entry name" value="AdoMet_MTases"/>
    <property type="match status" value="1"/>
</dbReference>
<sequence>MEGIEYLYELCEALPRCGPGDNEFTKRAFYAIPKPPKHPFILDIGCGPGVQTIELAKISNGKIIALDNHQAFLDKLMEQARNEGLEENIIPKNISMLDMDFDENTFDIIWSEG</sequence>
<protein>
    <recommendedName>
        <fullName evidence="1">Methyltransferase domain-containing protein</fullName>
    </recommendedName>
</protein>
<feature type="domain" description="Methyltransferase" evidence="1">
    <location>
        <begin position="41"/>
        <end position="111"/>
    </location>
</feature>
<gene>
    <name evidence="2" type="ORF">S01H1_30598</name>
</gene>
<dbReference type="Pfam" id="PF13649">
    <property type="entry name" value="Methyltransf_25"/>
    <property type="match status" value="1"/>
</dbReference>
<accession>X0SXU3</accession>
<proteinExistence type="predicted"/>
<reference evidence="2" key="1">
    <citation type="journal article" date="2014" name="Front. Microbiol.">
        <title>High frequency of phylogenetically diverse reductive dehalogenase-homologous genes in deep subseafloor sedimentary metagenomes.</title>
        <authorList>
            <person name="Kawai M."/>
            <person name="Futagami T."/>
            <person name="Toyoda A."/>
            <person name="Takaki Y."/>
            <person name="Nishi S."/>
            <person name="Hori S."/>
            <person name="Arai W."/>
            <person name="Tsubouchi T."/>
            <person name="Morono Y."/>
            <person name="Uchiyama I."/>
            <person name="Ito T."/>
            <person name="Fujiyama A."/>
            <person name="Inagaki F."/>
            <person name="Takami H."/>
        </authorList>
    </citation>
    <scope>NUCLEOTIDE SEQUENCE</scope>
    <source>
        <strain evidence="2">Expedition CK06-06</strain>
    </source>
</reference>
<name>X0SXU3_9ZZZZ</name>
<dbReference type="SUPFAM" id="SSF53335">
    <property type="entry name" value="S-adenosyl-L-methionine-dependent methyltransferases"/>
    <property type="match status" value="1"/>
</dbReference>
<dbReference type="EMBL" id="BARS01018839">
    <property type="protein sequence ID" value="GAF86008.1"/>
    <property type="molecule type" value="Genomic_DNA"/>
</dbReference>
<dbReference type="InterPro" id="IPR029063">
    <property type="entry name" value="SAM-dependent_MTases_sf"/>
</dbReference>
<comment type="caution">
    <text evidence="2">The sequence shown here is derived from an EMBL/GenBank/DDBJ whole genome shotgun (WGS) entry which is preliminary data.</text>
</comment>